<organism evidence="4 5">
    <name type="scientific">Triparma strigata</name>
    <dbReference type="NCBI Taxonomy" id="1606541"/>
    <lineage>
        <taxon>Eukaryota</taxon>
        <taxon>Sar</taxon>
        <taxon>Stramenopiles</taxon>
        <taxon>Ochrophyta</taxon>
        <taxon>Bolidophyceae</taxon>
        <taxon>Parmales</taxon>
        <taxon>Triparmaceae</taxon>
        <taxon>Triparma</taxon>
    </lineage>
</organism>
<sequence>MAARLLLIAAALFLLAWPCVQFAPSPPLYPGPHRYQKISRSDRSLAWRPSVPSALKMNVPGGGDSERRRLKREAEIRRKIQILKTAGKIAKGDNSTAAVKSEKLLEKIEDSSAKLDYAEKLAEKFKEREKDKEEDKKSDDDDAEIVEKVAARLRAQKSTINPRNPRTSGIGGAWTPPTSTSNDNNNTAPEADYKPARGSWGVFERPRDISSAYGGGKRVGAGVNSTPEEEARAAAETEETLNRLKRYREKMGQTNRLEKKESKKIQDALEMARRGMMKGVYMVAVNALEDVVEYCSTSSEVGGTVFLELGMAYEAAGMRAEAKTVYGQLAQSGRGSVKSNARRLLFNSEAMAFMQDENLGVSTTKESKQANFIDTSVLSRMSDFDDKSYSTAYVDTSSRGRLSSLLKDGAAIVVQSSAEAKAVIIKAELEQIERVKFVRALLKIGQEYDEMLAGAEEKKTATSKVPLINGIPIRSSDRSTTQEDRERANGNIVYGVKREEIEGEWRLQACSSGKGEEVTFFDKTNTNVPWSRVENDEWKYNIPSRGWGFGADLGGGTYFSEWTGRKRLVKIEEDRAAWDFIRGQSPLSNFDVLCCDQEILITRSVAEGPSKIMAWRRVSVGEISEKKARLKEMAQQLNERSSDDQNQN</sequence>
<evidence type="ECO:0000313" key="4">
    <source>
        <dbReference type="EMBL" id="GMI00036.1"/>
    </source>
</evidence>
<evidence type="ECO:0000256" key="1">
    <source>
        <dbReference type="SAM" id="Coils"/>
    </source>
</evidence>
<keyword evidence="1" id="KW-0175">Coiled coil</keyword>
<feature type="region of interest" description="Disordered" evidence="2">
    <location>
        <begin position="213"/>
        <end position="235"/>
    </location>
</feature>
<evidence type="ECO:0000256" key="3">
    <source>
        <dbReference type="SAM" id="SignalP"/>
    </source>
</evidence>
<accession>A0A9W7C5I1</accession>
<feature type="region of interest" description="Disordered" evidence="2">
    <location>
        <begin position="158"/>
        <end position="198"/>
    </location>
</feature>
<feature type="signal peptide" evidence="3">
    <location>
        <begin position="1"/>
        <end position="22"/>
    </location>
</feature>
<dbReference type="Proteomes" id="UP001165085">
    <property type="component" value="Unassembled WGS sequence"/>
</dbReference>
<keyword evidence="3" id="KW-0732">Signal</keyword>
<dbReference type="OrthoDB" id="206869at2759"/>
<dbReference type="PANTHER" id="PTHR35482:SF1">
    <property type="entry name" value="CYTOCHROME C OXIDASE SUBUNIT"/>
    <property type="match status" value="1"/>
</dbReference>
<feature type="coiled-coil region" evidence="1">
    <location>
        <begin position="108"/>
        <end position="135"/>
    </location>
</feature>
<feature type="compositionally biased region" description="Polar residues" evidence="2">
    <location>
        <begin position="158"/>
        <end position="167"/>
    </location>
</feature>
<feature type="compositionally biased region" description="Low complexity" evidence="2">
    <location>
        <begin position="175"/>
        <end position="187"/>
    </location>
</feature>
<dbReference type="AlphaFoldDB" id="A0A9W7C5I1"/>
<evidence type="ECO:0000256" key="2">
    <source>
        <dbReference type="SAM" id="MobiDB-lite"/>
    </source>
</evidence>
<feature type="chain" id="PRO_5040817011" evidence="3">
    <location>
        <begin position="23"/>
        <end position="648"/>
    </location>
</feature>
<name>A0A9W7C5I1_9STRA</name>
<evidence type="ECO:0000313" key="5">
    <source>
        <dbReference type="Proteomes" id="UP001165085"/>
    </source>
</evidence>
<reference evidence="5" key="1">
    <citation type="journal article" date="2023" name="Commun. Biol.">
        <title>Genome analysis of Parmales, the sister group of diatoms, reveals the evolutionary specialization of diatoms from phago-mixotrophs to photoautotrophs.</title>
        <authorList>
            <person name="Ban H."/>
            <person name="Sato S."/>
            <person name="Yoshikawa S."/>
            <person name="Yamada K."/>
            <person name="Nakamura Y."/>
            <person name="Ichinomiya M."/>
            <person name="Sato N."/>
            <person name="Blanc-Mathieu R."/>
            <person name="Endo H."/>
            <person name="Kuwata A."/>
            <person name="Ogata H."/>
        </authorList>
    </citation>
    <scope>NUCLEOTIDE SEQUENCE [LARGE SCALE GENOMIC DNA]</scope>
    <source>
        <strain evidence="5">NIES 3701</strain>
    </source>
</reference>
<dbReference type="PANTHER" id="PTHR35482">
    <property type="entry name" value="CYTOCHROME C OXIDASE SUBUNIT"/>
    <property type="match status" value="1"/>
</dbReference>
<dbReference type="EMBL" id="BRXY01000561">
    <property type="protein sequence ID" value="GMI00036.1"/>
    <property type="molecule type" value="Genomic_DNA"/>
</dbReference>
<protein>
    <submittedName>
        <fullName evidence="4">Uncharacterized protein</fullName>
    </submittedName>
</protein>
<keyword evidence="5" id="KW-1185">Reference proteome</keyword>
<comment type="caution">
    <text evidence="4">The sequence shown here is derived from an EMBL/GenBank/DDBJ whole genome shotgun (WGS) entry which is preliminary data.</text>
</comment>
<feature type="coiled-coil region" evidence="1">
    <location>
        <begin position="620"/>
        <end position="647"/>
    </location>
</feature>
<proteinExistence type="predicted"/>
<gene>
    <name evidence="4" type="ORF">TrST_g12754</name>
</gene>